<accession>A0A4S2KX61</accession>
<reference evidence="1 2" key="1">
    <citation type="journal article" date="2019" name="Philos. Trans. R. Soc. Lond., B, Biol. Sci.">
        <title>Ant behaviour and brain gene expression of defending hosts depend on the ecological success of the intruding social parasite.</title>
        <authorList>
            <person name="Kaur R."/>
            <person name="Stoldt M."/>
            <person name="Jongepier E."/>
            <person name="Feldmeyer B."/>
            <person name="Menzel F."/>
            <person name="Bornberg-Bauer E."/>
            <person name="Foitzik S."/>
        </authorList>
    </citation>
    <scope>NUCLEOTIDE SEQUENCE [LARGE SCALE GENOMIC DNA]</scope>
    <source>
        <tissue evidence="1">Whole body</tissue>
    </source>
</reference>
<dbReference type="AlphaFoldDB" id="A0A4S2KX61"/>
<organism evidence="1 2">
    <name type="scientific">Temnothorax longispinosus</name>
    <dbReference type="NCBI Taxonomy" id="300112"/>
    <lineage>
        <taxon>Eukaryota</taxon>
        <taxon>Metazoa</taxon>
        <taxon>Ecdysozoa</taxon>
        <taxon>Arthropoda</taxon>
        <taxon>Hexapoda</taxon>
        <taxon>Insecta</taxon>
        <taxon>Pterygota</taxon>
        <taxon>Neoptera</taxon>
        <taxon>Endopterygota</taxon>
        <taxon>Hymenoptera</taxon>
        <taxon>Apocrita</taxon>
        <taxon>Aculeata</taxon>
        <taxon>Formicoidea</taxon>
        <taxon>Formicidae</taxon>
        <taxon>Myrmicinae</taxon>
        <taxon>Temnothorax</taxon>
    </lineage>
</organism>
<proteinExistence type="predicted"/>
<evidence type="ECO:0000313" key="1">
    <source>
        <dbReference type="EMBL" id="TGZ54695.1"/>
    </source>
</evidence>
<gene>
    <name evidence="1" type="ORF">DBV15_10584</name>
</gene>
<sequence length="148" mass="15636">MSRIYSAVALTPPPSEFELSFKHGAWPRLGPWGDASSIDNLARGARRDKRRHGGLAGQLKSGVKKRLQTHYVESRTVASGAWPPQLLAPCLIKLPVYLTATDGGGGGDGGGGEEGRVGSNDFIREARTGETSSAPRGTLGPLLCVRDV</sequence>
<protein>
    <submittedName>
        <fullName evidence="1">Uncharacterized protein</fullName>
    </submittedName>
</protein>
<dbReference type="EMBL" id="QBLH01000577">
    <property type="protein sequence ID" value="TGZ54695.1"/>
    <property type="molecule type" value="Genomic_DNA"/>
</dbReference>
<evidence type="ECO:0000313" key="2">
    <source>
        <dbReference type="Proteomes" id="UP000310200"/>
    </source>
</evidence>
<dbReference type="Proteomes" id="UP000310200">
    <property type="component" value="Unassembled WGS sequence"/>
</dbReference>
<keyword evidence="2" id="KW-1185">Reference proteome</keyword>
<comment type="caution">
    <text evidence="1">The sequence shown here is derived from an EMBL/GenBank/DDBJ whole genome shotgun (WGS) entry which is preliminary data.</text>
</comment>
<name>A0A4S2KX61_9HYME</name>